<dbReference type="Proteomes" id="UP000306037">
    <property type="component" value="Unassembled WGS sequence"/>
</dbReference>
<proteinExistence type="predicted"/>
<gene>
    <name evidence="1" type="ORF">FC694_26010</name>
</gene>
<comment type="caution">
    <text evidence="1">The sequence shown here is derived from an EMBL/GenBank/DDBJ whole genome shotgun (WGS) entry which is preliminary data.</text>
</comment>
<dbReference type="AlphaFoldDB" id="A0A4V5SGI7"/>
<name>A0A4V5SGI7_9BACI</name>
<evidence type="ECO:0000313" key="2">
    <source>
        <dbReference type="Proteomes" id="UP000306037"/>
    </source>
</evidence>
<sequence>MINRTVNSRISNEKSYKGGWILTLNNELIIFIHIAKTGGTTLRDILDKQYGTNSLFMYAHKTIEHLNSKTKVINMLKDHIDSAEAITGHFRFGMKYDEIDEPILSLIKHYRNINYISMLRKPVDRLFSQYHHYKRNNWLDSEITFKQFVNQKLYTCNHQTLCISGTNTPNLTIAKNNILKYFALVGITDMYKESLFLMKEHFKWRDIEYQKLNCFIKPSRIKNLPNELIKKINSDNNLDLKLYMFAKQLLKKNIKSLNKSQKKKLRYFSPF</sequence>
<evidence type="ECO:0000313" key="1">
    <source>
        <dbReference type="EMBL" id="TKH10401.1"/>
    </source>
</evidence>
<dbReference type="GO" id="GO:0008146">
    <property type="term" value="F:sulfotransferase activity"/>
    <property type="evidence" value="ECO:0007669"/>
    <property type="project" value="InterPro"/>
</dbReference>
<dbReference type="PANTHER" id="PTHR32301">
    <property type="entry name" value="COUNTIN RECEPTOR CNR3-RELATED"/>
    <property type="match status" value="1"/>
</dbReference>
<evidence type="ECO:0008006" key="3">
    <source>
        <dbReference type="Google" id="ProtNLM"/>
    </source>
</evidence>
<dbReference type="EMBL" id="SZOM01000296">
    <property type="protein sequence ID" value="TKH10401.1"/>
    <property type="molecule type" value="Genomic_DNA"/>
</dbReference>
<protein>
    <recommendedName>
        <fullName evidence="3">Sulfotransferase family protein</fullName>
    </recommendedName>
</protein>
<dbReference type="InterPro" id="IPR005331">
    <property type="entry name" value="Sulfotransferase"/>
</dbReference>
<dbReference type="GO" id="GO:0016020">
    <property type="term" value="C:membrane"/>
    <property type="evidence" value="ECO:0007669"/>
    <property type="project" value="InterPro"/>
</dbReference>
<reference evidence="1 2" key="1">
    <citation type="journal article" date="2019" name="Environ. Microbiol.">
        <title>An active ?-lactamase is a part of an orchestrated cell wall stress resistance network of Bacillus subtilis and related rhizosphere species.</title>
        <authorList>
            <person name="Bucher T."/>
            <person name="Keren-Paz A."/>
            <person name="Hausser J."/>
            <person name="Olender T."/>
            <person name="Cytryn E."/>
            <person name="Kolodkin-Gal I."/>
        </authorList>
    </citation>
    <scope>NUCLEOTIDE SEQUENCE [LARGE SCALE GENOMIC DNA]</scope>
    <source>
        <strain evidence="1 2">I71</strain>
    </source>
</reference>
<dbReference type="Pfam" id="PF03567">
    <property type="entry name" value="Sulfotransfer_2"/>
    <property type="match status" value="1"/>
</dbReference>
<organism evidence="1 2">
    <name type="scientific">Bacillus wiedmannii</name>
    <dbReference type="NCBI Taxonomy" id="1890302"/>
    <lineage>
        <taxon>Bacteria</taxon>
        <taxon>Bacillati</taxon>
        <taxon>Bacillota</taxon>
        <taxon>Bacilli</taxon>
        <taxon>Bacillales</taxon>
        <taxon>Bacillaceae</taxon>
        <taxon>Bacillus</taxon>
        <taxon>Bacillus cereus group</taxon>
    </lineage>
</organism>
<dbReference type="SUPFAM" id="SSF52540">
    <property type="entry name" value="P-loop containing nucleoside triphosphate hydrolases"/>
    <property type="match status" value="1"/>
</dbReference>
<dbReference type="PANTHER" id="PTHR32301:SF6">
    <property type="entry name" value="GOLVESIN-RELATED"/>
    <property type="match status" value="1"/>
</dbReference>
<dbReference type="InterPro" id="IPR027417">
    <property type="entry name" value="P-loop_NTPase"/>
</dbReference>
<accession>A0A4V5SGI7</accession>
<dbReference type="Gene3D" id="3.40.50.300">
    <property type="entry name" value="P-loop containing nucleotide triphosphate hydrolases"/>
    <property type="match status" value="1"/>
</dbReference>
<dbReference type="InterPro" id="IPR053259">
    <property type="entry name" value="Golvesin-related_Golgi"/>
</dbReference>